<keyword evidence="2" id="KW-1185">Reference proteome</keyword>
<gene>
    <name evidence="1" type="ORF">ANCCAN_04712</name>
</gene>
<proteinExistence type="predicted"/>
<protein>
    <submittedName>
        <fullName evidence="1">Uncharacterized protein</fullName>
    </submittedName>
</protein>
<evidence type="ECO:0000313" key="1">
    <source>
        <dbReference type="EMBL" id="RCN49140.1"/>
    </source>
</evidence>
<dbReference type="Proteomes" id="UP000252519">
    <property type="component" value="Unassembled WGS sequence"/>
</dbReference>
<organism evidence="1 2">
    <name type="scientific">Ancylostoma caninum</name>
    <name type="common">Dog hookworm</name>
    <dbReference type="NCBI Taxonomy" id="29170"/>
    <lineage>
        <taxon>Eukaryota</taxon>
        <taxon>Metazoa</taxon>
        <taxon>Ecdysozoa</taxon>
        <taxon>Nematoda</taxon>
        <taxon>Chromadorea</taxon>
        <taxon>Rhabditida</taxon>
        <taxon>Rhabditina</taxon>
        <taxon>Rhabditomorpha</taxon>
        <taxon>Strongyloidea</taxon>
        <taxon>Ancylostomatidae</taxon>
        <taxon>Ancylostomatinae</taxon>
        <taxon>Ancylostoma</taxon>
    </lineage>
</organism>
<evidence type="ECO:0000313" key="2">
    <source>
        <dbReference type="Proteomes" id="UP000252519"/>
    </source>
</evidence>
<sequence length="133" mass="15127">MTKSCEQGIFAESLPWTYNKINEGCHITETQVFSCACYEDLCSSNHTHIMEMWKKSPQYDITHLYTRCLVYIMDGDEDERGITFEAGGAAVMKGGHLLEHESIEDVGYVEMSARPSKYTYLTIVTFILSALHL</sequence>
<comment type="caution">
    <text evidence="1">The sequence shown here is derived from an EMBL/GenBank/DDBJ whole genome shotgun (WGS) entry which is preliminary data.</text>
</comment>
<reference evidence="1 2" key="1">
    <citation type="submission" date="2014-10" db="EMBL/GenBank/DDBJ databases">
        <title>Draft genome of the hookworm Ancylostoma caninum.</title>
        <authorList>
            <person name="Mitreva M."/>
        </authorList>
    </citation>
    <scope>NUCLEOTIDE SEQUENCE [LARGE SCALE GENOMIC DNA]</scope>
    <source>
        <strain evidence="1 2">Baltimore</strain>
    </source>
</reference>
<accession>A0A368H1L3</accession>
<name>A0A368H1L3_ANCCA</name>
<dbReference type="OrthoDB" id="5888200at2759"/>
<dbReference type="AlphaFoldDB" id="A0A368H1L3"/>
<dbReference type="EMBL" id="JOJR01000037">
    <property type="protein sequence ID" value="RCN49140.1"/>
    <property type="molecule type" value="Genomic_DNA"/>
</dbReference>